<accession>A0AC35GQP5</accession>
<dbReference type="WBParaSite" id="PS1159_v2.g7824.t1">
    <property type="protein sequence ID" value="PS1159_v2.g7824.t1"/>
    <property type="gene ID" value="PS1159_v2.g7824"/>
</dbReference>
<dbReference type="Proteomes" id="UP000887580">
    <property type="component" value="Unplaced"/>
</dbReference>
<evidence type="ECO:0000313" key="2">
    <source>
        <dbReference type="WBParaSite" id="PS1159_v2.g7824.t1"/>
    </source>
</evidence>
<organism evidence="1 2">
    <name type="scientific">Panagrolaimus sp. PS1159</name>
    <dbReference type="NCBI Taxonomy" id="55785"/>
    <lineage>
        <taxon>Eukaryota</taxon>
        <taxon>Metazoa</taxon>
        <taxon>Ecdysozoa</taxon>
        <taxon>Nematoda</taxon>
        <taxon>Chromadorea</taxon>
        <taxon>Rhabditida</taxon>
        <taxon>Tylenchina</taxon>
        <taxon>Panagrolaimomorpha</taxon>
        <taxon>Panagrolaimoidea</taxon>
        <taxon>Panagrolaimidae</taxon>
        <taxon>Panagrolaimus</taxon>
    </lineage>
</organism>
<reference evidence="2" key="1">
    <citation type="submission" date="2022-11" db="UniProtKB">
        <authorList>
            <consortium name="WormBaseParasite"/>
        </authorList>
    </citation>
    <scope>IDENTIFICATION</scope>
</reference>
<evidence type="ECO:0000313" key="1">
    <source>
        <dbReference type="Proteomes" id="UP000887580"/>
    </source>
</evidence>
<sequence length="753" mass="87954">MAISKTKSAEEILPTVTKSAETRRNSRSTSPIKKEEKENLECRDKIQLWLSGPFPFLRKDPWKPKNLWEKIFYNGTQPNLVARIIGTTVLCQIVGIMFYFYFALKFSVDPERVGIYVALGIETITCFVLLFRTFRIIFFIGVPSLLTSKLRTLLILLIVTWAFQYPAVNITSNIRTSVEGIACVQERVRELAEELRTNANKKLQELPIDEVQELVEKTMGPFKEMQKTLRKVQETVLTMLEWQRKVTGRIRNLFDDCSALTREPFFVCTRKLEEFYSTCLDNTFEFVCEPIIFLKKQCYLTRFLIGFCDWPAAVKKNIKEGVGTYVKDSLEKALDLTKNTTFYEIYVKTKDTIHGTKEAYDTLNLTIVHNYSIEHEMNVRMDDFRKILRSEVSDFETFLKVIASFSDVISYPIIALPFFTSIWYIIKFNRRETSDNYFITEEFLQIDKNRDAIHTKKIIPLSAPEQSTYIRVTAFRISNKEKLKLGIRIAILILGVMVPVCLVLIDILMYTMLDAGYEFFHSNLTQISRPNIYQFKISGTGFLNSLLSNILEIFQPVNELAKKKDELWRECFMEPTPPNYTIIRFMIGMFLLAFTICFIEIYVSRCRHLIAELYFPQRKRPRALFMYKEILEKRKNILNQTLKLAAEKVERLRIKKATKGKKELIENLKEQENQEELEVNLLPETKTKQCVRCGRIDLKLTNSSNTRICVNCKTLYCVDCFSIRKKCLDCKWPLQQVAKETEFYVDSSCSDSE</sequence>
<protein>
    <submittedName>
        <fullName evidence="2">Dendritic cell-specific transmembrane protein-like domain-containing protein</fullName>
    </submittedName>
</protein>
<name>A0AC35GQP5_9BILA</name>
<proteinExistence type="predicted"/>